<feature type="transmembrane region" description="Helical" evidence="2">
    <location>
        <begin position="496"/>
        <end position="524"/>
    </location>
</feature>
<feature type="transmembrane region" description="Helical" evidence="2">
    <location>
        <begin position="605"/>
        <end position="624"/>
    </location>
</feature>
<evidence type="ECO:0000313" key="3">
    <source>
        <dbReference type="EMBL" id="KAL3682787.1"/>
    </source>
</evidence>
<reference evidence="3 4" key="1">
    <citation type="submission" date="2024-09" db="EMBL/GenBank/DDBJ databases">
        <title>Chromosome-scale assembly of Riccia sorocarpa.</title>
        <authorList>
            <person name="Paukszto L."/>
        </authorList>
    </citation>
    <scope>NUCLEOTIDE SEQUENCE [LARGE SCALE GENOMIC DNA]</scope>
    <source>
        <strain evidence="3">LP-2024</strain>
        <tissue evidence="3">Aerial parts of the thallus</tissue>
    </source>
</reference>
<keyword evidence="2" id="KW-0812">Transmembrane</keyword>
<feature type="region of interest" description="Disordered" evidence="1">
    <location>
        <begin position="190"/>
        <end position="256"/>
    </location>
</feature>
<feature type="compositionally biased region" description="Polar residues" evidence="1">
    <location>
        <begin position="123"/>
        <end position="135"/>
    </location>
</feature>
<organism evidence="3 4">
    <name type="scientific">Riccia sorocarpa</name>
    <dbReference type="NCBI Taxonomy" id="122646"/>
    <lineage>
        <taxon>Eukaryota</taxon>
        <taxon>Viridiplantae</taxon>
        <taxon>Streptophyta</taxon>
        <taxon>Embryophyta</taxon>
        <taxon>Marchantiophyta</taxon>
        <taxon>Marchantiopsida</taxon>
        <taxon>Marchantiidae</taxon>
        <taxon>Marchantiales</taxon>
        <taxon>Ricciaceae</taxon>
        <taxon>Riccia</taxon>
    </lineage>
</organism>
<evidence type="ECO:0000256" key="2">
    <source>
        <dbReference type="SAM" id="Phobius"/>
    </source>
</evidence>
<dbReference type="AlphaFoldDB" id="A0ABD3GU58"/>
<feature type="region of interest" description="Disordered" evidence="1">
    <location>
        <begin position="268"/>
        <end position="317"/>
    </location>
</feature>
<dbReference type="EMBL" id="JBJQOH010000006">
    <property type="protein sequence ID" value="KAL3682787.1"/>
    <property type="molecule type" value="Genomic_DNA"/>
</dbReference>
<sequence length="625" mass="67582">MKMTAAAPIVPLYRTSSSENDTPESPRSIFASVLSAAKRKPVSEVPVHGADSDQIRTTSTDAFDGTPEVRPIITTIKTVAVSSSHPESPAFQGIESTQKPYHKLRSRIFKCHKRRNLDVTDPDSGSTGEEGSATDQLEGVEASTPETHEVLAVSSSQPESPTFQGAELELTTQKPHHKLRSRIFKCHRTRNVDVMDPDSGSGEEGSAMDQPEGQELSTPGTHEESPEVTNSNSNSNSNSTLFPELPDSTDSPKVGGRFSAFLKRRKGTDHSLLESTDSPRSTTDSPRKRLAFIRRRSIPKSSAKESEPDGLLSAATSATESEIEEAVSQVVADKLADPVIDKKDAVAAAVAVAGGETKVSRSQELKMRLRNFKKRYKHQENLPTSDEESQRLDVTTVKELDVNRQTNTILGNKEEKKIKSCLSHKSDSDKSRDKGAAASSSTTIPTTSRLNNAQSSNLSRTSSAFNNSQPKATTLAIQERGFEVGSMLDSEISGTFLVLAILGFLLVGKTTAILCTACLCIVISRVQQVRAISMTPRQQEELALSRKVRFTGVSRPGGSPLHSYGGGDGSPAIDVYSTDYRKKIHGFLSDPSQPCRGSISRSAQLNLHFWGYMLSLGLGLGLGLI</sequence>
<keyword evidence="2" id="KW-1133">Transmembrane helix</keyword>
<feature type="compositionally biased region" description="Low complexity" evidence="1">
    <location>
        <begin position="230"/>
        <end position="239"/>
    </location>
</feature>
<feature type="compositionally biased region" description="Basic residues" evidence="1">
    <location>
        <begin position="288"/>
        <end position="298"/>
    </location>
</feature>
<feature type="compositionally biased region" description="Low complexity" evidence="1">
    <location>
        <begin position="275"/>
        <end position="284"/>
    </location>
</feature>
<feature type="compositionally biased region" description="Basic and acidic residues" evidence="1">
    <location>
        <begin position="420"/>
        <end position="435"/>
    </location>
</feature>
<evidence type="ECO:0000313" key="4">
    <source>
        <dbReference type="Proteomes" id="UP001633002"/>
    </source>
</evidence>
<keyword evidence="2" id="KW-0472">Membrane</keyword>
<accession>A0ABD3GU58</accession>
<feature type="compositionally biased region" description="Low complexity" evidence="1">
    <location>
        <begin position="436"/>
        <end position="448"/>
    </location>
</feature>
<name>A0ABD3GU58_9MARC</name>
<feature type="compositionally biased region" description="Polar residues" evidence="1">
    <location>
        <begin position="449"/>
        <end position="470"/>
    </location>
</feature>
<gene>
    <name evidence="3" type="ORF">R1sor_000809</name>
</gene>
<proteinExistence type="predicted"/>
<evidence type="ECO:0000256" key="1">
    <source>
        <dbReference type="SAM" id="MobiDB-lite"/>
    </source>
</evidence>
<feature type="region of interest" description="Disordered" evidence="1">
    <location>
        <begin position="115"/>
        <end position="141"/>
    </location>
</feature>
<dbReference type="Proteomes" id="UP001633002">
    <property type="component" value="Unassembled WGS sequence"/>
</dbReference>
<keyword evidence="4" id="KW-1185">Reference proteome</keyword>
<protein>
    <submittedName>
        <fullName evidence="3">Uncharacterized protein</fullName>
    </submittedName>
</protein>
<feature type="region of interest" description="Disordered" evidence="1">
    <location>
        <begin position="420"/>
        <end position="470"/>
    </location>
</feature>
<comment type="caution">
    <text evidence="3">The sequence shown here is derived from an EMBL/GenBank/DDBJ whole genome shotgun (WGS) entry which is preliminary data.</text>
</comment>